<reference evidence="2" key="1">
    <citation type="journal article" date="2019" name="Environ. Microbiol.">
        <title>Fungal ecological strategies reflected in gene transcription - a case study of two litter decomposers.</title>
        <authorList>
            <person name="Barbi F."/>
            <person name="Kohler A."/>
            <person name="Barry K."/>
            <person name="Baskaran P."/>
            <person name="Daum C."/>
            <person name="Fauchery L."/>
            <person name="Ihrmark K."/>
            <person name="Kuo A."/>
            <person name="LaButti K."/>
            <person name="Lipzen A."/>
            <person name="Morin E."/>
            <person name="Grigoriev I.V."/>
            <person name="Henrissat B."/>
            <person name="Lindahl B."/>
            <person name="Martin F."/>
        </authorList>
    </citation>
    <scope>NUCLEOTIDE SEQUENCE</scope>
    <source>
        <strain evidence="2">JB14</strain>
    </source>
</reference>
<gene>
    <name evidence="2" type="ORF">BT96DRAFT_950058</name>
</gene>
<feature type="compositionally biased region" description="Acidic residues" evidence="1">
    <location>
        <begin position="121"/>
        <end position="137"/>
    </location>
</feature>
<feature type="region of interest" description="Disordered" evidence="1">
    <location>
        <begin position="1"/>
        <end position="173"/>
    </location>
</feature>
<dbReference type="AlphaFoldDB" id="A0A6A4GIQ3"/>
<dbReference type="EMBL" id="ML770024">
    <property type="protein sequence ID" value="KAE9385135.1"/>
    <property type="molecule type" value="Genomic_DNA"/>
</dbReference>
<keyword evidence="3" id="KW-1185">Reference proteome</keyword>
<feature type="compositionally biased region" description="Basic residues" evidence="1">
    <location>
        <begin position="158"/>
        <end position="173"/>
    </location>
</feature>
<feature type="compositionally biased region" description="Low complexity" evidence="1">
    <location>
        <begin position="28"/>
        <end position="52"/>
    </location>
</feature>
<dbReference type="Proteomes" id="UP000799118">
    <property type="component" value="Unassembled WGS sequence"/>
</dbReference>
<evidence type="ECO:0000313" key="2">
    <source>
        <dbReference type="EMBL" id="KAE9385135.1"/>
    </source>
</evidence>
<name>A0A6A4GIQ3_9AGAR</name>
<accession>A0A6A4GIQ3</accession>
<protein>
    <submittedName>
        <fullName evidence="2">Uncharacterized protein</fullName>
    </submittedName>
</protein>
<organism evidence="2 3">
    <name type="scientific">Gymnopus androsaceus JB14</name>
    <dbReference type="NCBI Taxonomy" id="1447944"/>
    <lineage>
        <taxon>Eukaryota</taxon>
        <taxon>Fungi</taxon>
        <taxon>Dikarya</taxon>
        <taxon>Basidiomycota</taxon>
        <taxon>Agaricomycotina</taxon>
        <taxon>Agaricomycetes</taxon>
        <taxon>Agaricomycetidae</taxon>
        <taxon>Agaricales</taxon>
        <taxon>Marasmiineae</taxon>
        <taxon>Omphalotaceae</taxon>
        <taxon>Gymnopus</taxon>
    </lineage>
</organism>
<sequence length="173" mass="19004">MMNAQQLAQKEANKRQKNKKEDLATPDSVSPSLSFPQSSRSPEPSRNRSPSPDITPPAEMAKSSKHEMQAAMRLMGFKASSTAFLDKPEIDSDDEEGEGEDSEGEDSKDKDDEGEDGKGEDSEDEDDEDGDLDEDSDSDKVVSKVQKTKVLAPLVIRLKPKKKGSTKRGTKLF</sequence>
<evidence type="ECO:0000313" key="3">
    <source>
        <dbReference type="Proteomes" id="UP000799118"/>
    </source>
</evidence>
<evidence type="ECO:0000256" key="1">
    <source>
        <dbReference type="SAM" id="MobiDB-lite"/>
    </source>
</evidence>
<proteinExistence type="predicted"/>
<feature type="compositionally biased region" description="Basic and acidic residues" evidence="1">
    <location>
        <begin position="105"/>
        <end position="120"/>
    </location>
</feature>
<feature type="compositionally biased region" description="Acidic residues" evidence="1">
    <location>
        <begin position="91"/>
        <end position="104"/>
    </location>
</feature>
<feature type="compositionally biased region" description="Basic and acidic residues" evidence="1">
    <location>
        <begin position="11"/>
        <end position="23"/>
    </location>
</feature>